<sequence length="65" mass="6295">MTDGIEDTPTTSSPSGIQNHTTPIAAPTTIEAVGTMPTVRGADVASLTATGAGGGLVVTATMPPT</sequence>
<dbReference type="AlphaFoldDB" id="A0AAD1IFJ7"/>
<name>A0AAD1IFJ7_9MYCO</name>
<evidence type="ECO:0000256" key="1">
    <source>
        <dbReference type="SAM" id="MobiDB-lite"/>
    </source>
</evidence>
<reference evidence="2 3" key="1">
    <citation type="journal article" date="2019" name="Emerg. Microbes Infect.">
        <title>Comprehensive subspecies identification of 175 nontuberculous mycobacteria species based on 7547 genomic profiles.</title>
        <authorList>
            <person name="Matsumoto Y."/>
            <person name="Kinjo T."/>
            <person name="Motooka D."/>
            <person name="Nabeya D."/>
            <person name="Jung N."/>
            <person name="Uechi K."/>
            <person name="Horii T."/>
            <person name="Iida T."/>
            <person name="Fujita J."/>
            <person name="Nakamura S."/>
        </authorList>
    </citation>
    <scope>NUCLEOTIDE SEQUENCE [LARGE SCALE GENOMIC DNA]</scope>
    <source>
        <strain evidence="2 3">JCM 17423</strain>
    </source>
</reference>
<organism evidence="2 3">
    <name type="scientific">Mycolicibacterium litorale</name>
    <dbReference type="NCBI Taxonomy" id="758802"/>
    <lineage>
        <taxon>Bacteria</taxon>
        <taxon>Bacillati</taxon>
        <taxon>Actinomycetota</taxon>
        <taxon>Actinomycetes</taxon>
        <taxon>Mycobacteriales</taxon>
        <taxon>Mycobacteriaceae</taxon>
        <taxon>Mycolicibacterium</taxon>
    </lineage>
</organism>
<keyword evidence="3" id="KW-1185">Reference proteome</keyword>
<feature type="region of interest" description="Disordered" evidence="1">
    <location>
        <begin position="1"/>
        <end position="26"/>
    </location>
</feature>
<dbReference type="EMBL" id="AP022586">
    <property type="protein sequence ID" value="BBY14785.1"/>
    <property type="molecule type" value="Genomic_DNA"/>
</dbReference>
<dbReference type="Proteomes" id="UP000466607">
    <property type="component" value="Chromosome"/>
</dbReference>
<feature type="compositionally biased region" description="Polar residues" evidence="1">
    <location>
        <begin position="8"/>
        <end position="20"/>
    </location>
</feature>
<protein>
    <submittedName>
        <fullName evidence="2">Uncharacterized protein</fullName>
    </submittedName>
</protein>
<gene>
    <name evidence="2" type="ORF">MLIT_03770</name>
</gene>
<proteinExistence type="predicted"/>
<evidence type="ECO:0000313" key="2">
    <source>
        <dbReference type="EMBL" id="BBY14785.1"/>
    </source>
</evidence>
<evidence type="ECO:0000313" key="3">
    <source>
        <dbReference type="Proteomes" id="UP000466607"/>
    </source>
</evidence>
<accession>A0AAD1IFJ7</accession>